<evidence type="ECO:0000256" key="1">
    <source>
        <dbReference type="ARBA" id="ARBA00018370"/>
    </source>
</evidence>
<evidence type="ECO:0000256" key="2">
    <source>
        <dbReference type="ARBA" id="ARBA00022729"/>
    </source>
</evidence>
<dbReference type="SUPFAM" id="SSF54534">
    <property type="entry name" value="FKBP-like"/>
    <property type="match status" value="2"/>
</dbReference>
<dbReference type="InterPro" id="IPR027304">
    <property type="entry name" value="Trigger_fact/SurA_dom_sf"/>
</dbReference>
<dbReference type="Pfam" id="PF09312">
    <property type="entry name" value="SurA_N"/>
    <property type="match status" value="1"/>
</dbReference>
<sequence length="425" mass="45958">MMISKRFWRNALAALLIGCSIASIQPAAAQDELKIAAVVNDEIITQLDLVMRMRIAMVSAKLPNTPEVQQRLLPQVLRQLIDEHLKRQEAKKEKIEVSDEEVDREIDRIAQRNGLTREQLQEQLSSSGILLSAISDQIRADIGWVRVVQTKLRSSVNITEEEINDEIARIKATQGQSEYRLQEIFLAVDNPSQDSSVAASAQRLADQLNEGADFGSLAAQFSQDQSADQGGDQGWVRLDQMEPALTSLVQSTPPNQLIGPVRGIGGYYLAIVRAVRPAASAVESAGTVSLKRVLWSMPANAAESEISKANDQAREVASKIQSCDGVQSAAAGAATAVYSDLGTVSTTNLAPEIQAAAINQPIGVPTAPIRTGQGVGIYVICARQGGDQGLSRVAIADRLGRQRMETLARGYLSDLRRAAVVEVRM</sequence>
<feature type="chain" id="PRO_5046826315" description="Parvulin-like PPIase" evidence="10">
    <location>
        <begin position="30"/>
        <end position="425"/>
    </location>
</feature>
<dbReference type="PANTHER" id="PTHR47637">
    <property type="entry name" value="CHAPERONE SURA"/>
    <property type="match status" value="1"/>
</dbReference>
<keyword evidence="5" id="KW-0143">Chaperone</keyword>
<feature type="domain" description="PpiC" evidence="11">
    <location>
        <begin position="176"/>
        <end position="274"/>
    </location>
</feature>
<dbReference type="PROSITE" id="PS50198">
    <property type="entry name" value="PPIC_PPIASE_2"/>
    <property type="match status" value="1"/>
</dbReference>
<dbReference type="RefSeq" id="WP_320509083.1">
    <property type="nucleotide sequence ID" value="NZ_JAXCLW010000003.1"/>
</dbReference>
<evidence type="ECO:0000313" key="13">
    <source>
        <dbReference type="Proteomes" id="UP001279642"/>
    </source>
</evidence>
<keyword evidence="3" id="KW-0574">Periplasm</keyword>
<keyword evidence="13" id="KW-1185">Reference proteome</keyword>
<evidence type="ECO:0000256" key="3">
    <source>
        <dbReference type="ARBA" id="ARBA00022764"/>
    </source>
</evidence>
<keyword evidence="6 9" id="KW-0413">Isomerase</keyword>
<evidence type="ECO:0000259" key="11">
    <source>
        <dbReference type="PROSITE" id="PS50198"/>
    </source>
</evidence>
<evidence type="ECO:0000256" key="4">
    <source>
        <dbReference type="ARBA" id="ARBA00023110"/>
    </source>
</evidence>
<dbReference type="SUPFAM" id="SSF109998">
    <property type="entry name" value="Triger factor/SurA peptide-binding domain-like"/>
    <property type="match status" value="1"/>
</dbReference>
<gene>
    <name evidence="12" type="ORF">SMD27_14320</name>
</gene>
<proteinExistence type="predicted"/>
<dbReference type="Proteomes" id="UP001279642">
    <property type="component" value="Unassembled WGS sequence"/>
</dbReference>
<evidence type="ECO:0000256" key="6">
    <source>
        <dbReference type="ARBA" id="ARBA00023235"/>
    </source>
</evidence>
<reference evidence="12 13" key="1">
    <citation type="journal article" date="2016" name="Antonie Van Leeuwenhoek">
        <title>Dongia soli sp. nov., isolated from soil from Dokdo, Korea.</title>
        <authorList>
            <person name="Kim D.U."/>
            <person name="Lee H."/>
            <person name="Kim H."/>
            <person name="Kim S.G."/>
            <person name="Ka J.O."/>
        </authorList>
    </citation>
    <scope>NUCLEOTIDE SEQUENCE [LARGE SCALE GENOMIC DNA]</scope>
    <source>
        <strain evidence="12 13">D78</strain>
    </source>
</reference>
<evidence type="ECO:0000256" key="7">
    <source>
        <dbReference type="ARBA" id="ARBA00030642"/>
    </source>
</evidence>
<protein>
    <recommendedName>
        <fullName evidence="1">Parvulin-like PPIase</fullName>
    </recommendedName>
    <alternativeName>
        <fullName evidence="7">Peptidyl-prolyl cis-trans isomerase plp</fullName>
    </alternativeName>
    <alternativeName>
        <fullName evidence="8">Rotamase plp</fullName>
    </alternativeName>
</protein>
<dbReference type="GO" id="GO:0003755">
    <property type="term" value="F:peptidyl-prolyl cis-trans isomerase activity"/>
    <property type="evidence" value="ECO:0007669"/>
    <property type="project" value="UniProtKB-EC"/>
</dbReference>
<accession>A0ABU5ECC1</accession>
<evidence type="ECO:0000256" key="10">
    <source>
        <dbReference type="SAM" id="SignalP"/>
    </source>
</evidence>
<dbReference type="InterPro" id="IPR046357">
    <property type="entry name" value="PPIase_dom_sf"/>
</dbReference>
<dbReference type="Pfam" id="PF13616">
    <property type="entry name" value="Rotamase_3"/>
    <property type="match status" value="1"/>
</dbReference>
<keyword evidence="4 9" id="KW-0697">Rotamase</keyword>
<evidence type="ECO:0000256" key="5">
    <source>
        <dbReference type="ARBA" id="ARBA00023186"/>
    </source>
</evidence>
<evidence type="ECO:0000256" key="9">
    <source>
        <dbReference type="PROSITE-ProRule" id="PRU00278"/>
    </source>
</evidence>
<dbReference type="Gene3D" id="3.10.50.40">
    <property type="match status" value="1"/>
</dbReference>
<dbReference type="PANTHER" id="PTHR47637:SF1">
    <property type="entry name" value="CHAPERONE SURA"/>
    <property type="match status" value="1"/>
</dbReference>
<evidence type="ECO:0000313" key="12">
    <source>
        <dbReference type="EMBL" id="MDY0884023.1"/>
    </source>
</evidence>
<organism evidence="12 13">
    <name type="scientific">Dongia soli</name>
    <dbReference type="NCBI Taxonomy" id="600628"/>
    <lineage>
        <taxon>Bacteria</taxon>
        <taxon>Pseudomonadati</taxon>
        <taxon>Pseudomonadota</taxon>
        <taxon>Alphaproteobacteria</taxon>
        <taxon>Rhodospirillales</taxon>
        <taxon>Dongiaceae</taxon>
        <taxon>Dongia</taxon>
    </lineage>
</organism>
<dbReference type="InterPro" id="IPR050280">
    <property type="entry name" value="OMP_Chaperone_SurA"/>
</dbReference>
<evidence type="ECO:0000256" key="8">
    <source>
        <dbReference type="ARBA" id="ARBA00031484"/>
    </source>
</evidence>
<dbReference type="InterPro" id="IPR015391">
    <property type="entry name" value="SurA_N"/>
</dbReference>
<dbReference type="InterPro" id="IPR000297">
    <property type="entry name" value="PPIase_PpiC"/>
</dbReference>
<comment type="caution">
    <text evidence="12">The sequence shown here is derived from an EMBL/GenBank/DDBJ whole genome shotgun (WGS) entry which is preliminary data.</text>
</comment>
<feature type="signal peptide" evidence="10">
    <location>
        <begin position="1"/>
        <end position="29"/>
    </location>
</feature>
<keyword evidence="2 10" id="KW-0732">Signal</keyword>
<dbReference type="Gene3D" id="1.10.4030.10">
    <property type="entry name" value="Porin chaperone SurA, peptide-binding domain"/>
    <property type="match status" value="1"/>
</dbReference>
<name>A0ABU5ECC1_9PROT</name>
<dbReference type="EMBL" id="JAXCLW010000003">
    <property type="protein sequence ID" value="MDY0884023.1"/>
    <property type="molecule type" value="Genomic_DNA"/>
</dbReference>